<comment type="caution">
    <text evidence="1">The sequence shown here is derived from an EMBL/GenBank/DDBJ whole genome shotgun (WGS) entry which is preliminary data.</text>
</comment>
<dbReference type="AlphaFoldDB" id="A0A8J6XUB5"/>
<dbReference type="InterPro" id="IPR035943">
    <property type="entry name" value="XisI-like_sf"/>
</dbReference>
<proteinExistence type="predicted"/>
<organism evidence="1 2">
    <name type="scientific">Iningainema tapete BLCC-T55</name>
    <dbReference type="NCBI Taxonomy" id="2748662"/>
    <lineage>
        <taxon>Bacteria</taxon>
        <taxon>Bacillati</taxon>
        <taxon>Cyanobacteriota</taxon>
        <taxon>Cyanophyceae</taxon>
        <taxon>Nostocales</taxon>
        <taxon>Scytonemataceae</taxon>
        <taxon>Iningainema tapete</taxon>
    </lineage>
</organism>
<keyword evidence="2" id="KW-1185">Reference proteome</keyword>
<accession>A0A8J6XUB5</accession>
<sequence>MDRLSNYRILIKKILTEYHNWASGSSKEDHENSLVFDEDNDQYLWLHMGWQGKKRIKGINIHVRIKNEKVWIEEDWTEEGIATELVKAGIGTSDIVLAFYPPTERALTLVCYC</sequence>
<gene>
    <name evidence="1" type="ORF">ICL16_29620</name>
</gene>
<dbReference type="EMBL" id="JACXAE010000086">
    <property type="protein sequence ID" value="MBD2776107.1"/>
    <property type="molecule type" value="Genomic_DNA"/>
</dbReference>
<name>A0A8J6XUB5_9CYAN</name>
<dbReference type="Gene3D" id="3.30.310.110">
    <property type="entry name" value="XisI-like"/>
    <property type="match status" value="1"/>
</dbReference>
<dbReference type="Pfam" id="PF08869">
    <property type="entry name" value="XisI"/>
    <property type="match status" value="1"/>
</dbReference>
<reference evidence="1" key="1">
    <citation type="submission" date="2020-09" db="EMBL/GenBank/DDBJ databases">
        <title>Iningainema tapete sp. nov. (Scytonemataceae, Cyanobacteria) from greenhouses in central Florida (USA) produces two types of nodularin with biosynthetic potential for microcystin-LR and anabaenopeptins.</title>
        <authorList>
            <person name="Berthold D.E."/>
            <person name="Lefler F.W."/>
            <person name="Huang I.-S."/>
            <person name="Abdulla H."/>
            <person name="Zimba P.V."/>
            <person name="Laughinghouse H.D. IV."/>
        </authorList>
    </citation>
    <scope>NUCLEOTIDE SEQUENCE</scope>
    <source>
        <strain evidence="1">BLCCT55</strain>
    </source>
</reference>
<protein>
    <submittedName>
        <fullName evidence="1">XisI protein</fullName>
    </submittedName>
</protein>
<dbReference type="CDD" id="cd16382">
    <property type="entry name" value="XisI-like"/>
    <property type="match status" value="1"/>
</dbReference>
<dbReference type="SUPFAM" id="SSF143847">
    <property type="entry name" value="XisI-like"/>
    <property type="match status" value="1"/>
</dbReference>
<evidence type="ECO:0000313" key="2">
    <source>
        <dbReference type="Proteomes" id="UP000629098"/>
    </source>
</evidence>
<dbReference type="Proteomes" id="UP000629098">
    <property type="component" value="Unassembled WGS sequence"/>
</dbReference>
<dbReference type="InterPro" id="IPR014968">
    <property type="entry name" value="XisI"/>
</dbReference>
<evidence type="ECO:0000313" key="1">
    <source>
        <dbReference type="EMBL" id="MBD2776107.1"/>
    </source>
</evidence>
<dbReference type="RefSeq" id="WP_190835150.1">
    <property type="nucleotide sequence ID" value="NZ_CAWPPI010000086.1"/>
</dbReference>